<protein>
    <submittedName>
        <fullName evidence="1">Uncharacterized protein</fullName>
    </submittedName>
</protein>
<dbReference type="EMBL" id="CACVAZ010000124">
    <property type="protein sequence ID" value="CAA6819629.1"/>
    <property type="molecule type" value="Genomic_DNA"/>
</dbReference>
<accession>A0A6S6TYN1</accession>
<evidence type="ECO:0000313" key="1">
    <source>
        <dbReference type="EMBL" id="CAA6819629.1"/>
    </source>
</evidence>
<dbReference type="AlphaFoldDB" id="A0A6S6TYN1"/>
<reference evidence="1" key="1">
    <citation type="submission" date="2020-01" db="EMBL/GenBank/DDBJ databases">
        <authorList>
            <person name="Meier V. D."/>
            <person name="Meier V D."/>
        </authorList>
    </citation>
    <scope>NUCLEOTIDE SEQUENCE</scope>
    <source>
        <strain evidence="1">HLG_WM_MAG_02</strain>
    </source>
</reference>
<feature type="non-terminal residue" evidence="1">
    <location>
        <position position="33"/>
    </location>
</feature>
<name>A0A6S6TYN1_9BACT</name>
<proteinExistence type="predicted"/>
<organism evidence="1">
    <name type="scientific">uncultured Sulfurovum sp</name>
    <dbReference type="NCBI Taxonomy" id="269237"/>
    <lineage>
        <taxon>Bacteria</taxon>
        <taxon>Pseudomonadati</taxon>
        <taxon>Campylobacterota</taxon>
        <taxon>Epsilonproteobacteria</taxon>
        <taxon>Campylobacterales</taxon>
        <taxon>Sulfurovaceae</taxon>
        <taxon>Sulfurovum</taxon>
        <taxon>environmental samples</taxon>
    </lineage>
</organism>
<gene>
    <name evidence="1" type="ORF">HELGO_WM46712</name>
</gene>
<sequence length="33" mass="4111">MIQKTNYNLLYCEDDQFVREMVVEYLEDYFANI</sequence>